<organism evidence="15 16">
    <name type="scientific">Allomyces macrogynus (strain ATCC 38327)</name>
    <name type="common">Allomyces javanicus var. macrogynus</name>
    <dbReference type="NCBI Taxonomy" id="578462"/>
    <lineage>
        <taxon>Eukaryota</taxon>
        <taxon>Fungi</taxon>
        <taxon>Fungi incertae sedis</taxon>
        <taxon>Blastocladiomycota</taxon>
        <taxon>Blastocladiomycetes</taxon>
        <taxon>Blastocladiales</taxon>
        <taxon>Blastocladiaceae</taxon>
        <taxon>Allomyces</taxon>
    </lineage>
</organism>
<dbReference type="Proteomes" id="UP000054350">
    <property type="component" value="Unassembled WGS sequence"/>
</dbReference>
<dbReference type="AlphaFoldDB" id="A0A0L0SH12"/>
<gene>
    <name evidence="15" type="ORF">AMAG_06538</name>
</gene>
<feature type="domain" description="Fringe-like glycosyltransferase" evidence="14">
    <location>
        <begin position="342"/>
        <end position="464"/>
    </location>
</feature>
<proteinExistence type="inferred from homology"/>
<reference evidence="15 16" key="2">
    <citation type="submission" date="2009-11" db="EMBL/GenBank/DDBJ databases">
        <title>The Genome Sequence of Allomyces macrogynus strain ATCC 38327.</title>
        <authorList>
            <consortium name="The Broad Institute Genome Sequencing Platform"/>
            <person name="Russ C."/>
            <person name="Cuomo C."/>
            <person name="Shea T."/>
            <person name="Young S.K."/>
            <person name="Zeng Q."/>
            <person name="Koehrsen M."/>
            <person name="Haas B."/>
            <person name="Borodovsky M."/>
            <person name="Guigo R."/>
            <person name="Alvarado L."/>
            <person name="Berlin A."/>
            <person name="Borenstein D."/>
            <person name="Chen Z."/>
            <person name="Engels R."/>
            <person name="Freedman E."/>
            <person name="Gellesch M."/>
            <person name="Goldberg J."/>
            <person name="Griggs A."/>
            <person name="Gujja S."/>
            <person name="Heiman D."/>
            <person name="Hepburn T."/>
            <person name="Howarth C."/>
            <person name="Jen D."/>
            <person name="Larson L."/>
            <person name="Lewis B."/>
            <person name="Mehta T."/>
            <person name="Park D."/>
            <person name="Pearson M."/>
            <person name="Roberts A."/>
            <person name="Saif S."/>
            <person name="Shenoy N."/>
            <person name="Sisk P."/>
            <person name="Stolte C."/>
            <person name="Sykes S."/>
            <person name="Walk T."/>
            <person name="White J."/>
            <person name="Yandava C."/>
            <person name="Burger G."/>
            <person name="Gray M.W."/>
            <person name="Holland P.W.H."/>
            <person name="King N."/>
            <person name="Lang F.B.F."/>
            <person name="Roger A.J."/>
            <person name="Ruiz-Trillo I."/>
            <person name="Lander E."/>
            <person name="Nusbaum C."/>
        </authorList>
    </citation>
    <scope>NUCLEOTIDE SEQUENCE [LARGE SCALE GENOMIC DNA]</scope>
    <source>
        <strain evidence="15 16">ATCC 38327</strain>
    </source>
</reference>
<comment type="subcellular location">
    <subcellularLocation>
        <location evidence="1">Membrane</location>
        <topology evidence="1">Single-pass type II membrane protein</topology>
    </subcellularLocation>
</comment>
<evidence type="ECO:0000256" key="4">
    <source>
        <dbReference type="ARBA" id="ARBA00012557"/>
    </source>
</evidence>
<dbReference type="EC" id="2.4.1.122" evidence="4"/>
<dbReference type="PANTHER" id="PTHR23033">
    <property type="entry name" value="BETA1,3-GALACTOSYLTRANSFERASE"/>
    <property type="match status" value="1"/>
</dbReference>
<feature type="compositionally biased region" description="Basic and acidic residues" evidence="12">
    <location>
        <begin position="288"/>
        <end position="323"/>
    </location>
</feature>
<evidence type="ECO:0000256" key="12">
    <source>
        <dbReference type="SAM" id="MobiDB-lite"/>
    </source>
</evidence>
<dbReference type="eggNOG" id="KOG2246">
    <property type="taxonomic scope" value="Eukaryota"/>
</dbReference>
<evidence type="ECO:0000256" key="9">
    <source>
        <dbReference type="ARBA" id="ARBA00022968"/>
    </source>
</evidence>
<evidence type="ECO:0000256" key="8">
    <source>
        <dbReference type="ARBA" id="ARBA00022741"/>
    </source>
</evidence>
<comment type="pathway">
    <text evidence="2">Protein modification; protein glycosylation.</text>
</comment>
<accession>A0A0L0SH12</accession>
<evidence type="ECO:0000256" key="10">
    <source>
        <dbReference type="ARBA" id="ARBA00022989"/>
    </source>
</evidence>
<keyword evidence="16" id="KW-1185">Reference proteome</keyword>
<feature type="region of interest" description="Disordered" evidence="12">
    <location>
        <begin position="150"/>
        <end position="184"/>
    </location>
</feature>
<feature type="region of interest" description="Disordered" evidence="12">
    <location>
        <begin position="285"/>
        <end position="323"/>
    </location>
</feature>
<reference evidence="15 16" key="1">
    <citation type="submission" date="2009-11" db="EMBL/GenBank/DDBJ databases">
        <title>Annotation of Allomyces macrogynus ATCC 38327.</title>
        <authorList>
            <consortium name="The Broad Institute Genome Sequencing Platform"/>
            <person name="Russ C."/>
            <person name="Cuomo C."/>
            <person name="Burger G."/>
            <person name="Gray M.W."/>
            <person name="Holland P.W.H."/>
            <person name="King N."/>
            <person name="Lang F.B.F."/>
            <person name="Roger A.J."/>
            <person name="Ruiz-Trillo I."/>
            <person name="Young S.K."/>
            <person name="Zeng Q."/>
            <person name="Gargeya S."/>
            <person name="Fitzgerald M."/>
            <person name="Haas B."/>
            <person name="Abouelleil A."/>
            <person name="Alvarado L."/>
            <person name="Arachchi H.M."/>
            <person name="Berlin A."/>
            <person name="Chapman S.B."/>
            <person name="Gearin G."/>
            <person name="Goldberg J."/>
            <person name="Griggs A."/>
            <person name="Gujja S."/>
            <person name="Hansen M."/>
            <person name="Heiman D."/>
            <person name="Howarth C."/>
            <person name="Larimer J."/>
            <person name="Lui A."/>
            <person name="MacDonald P.J.P."/>
            <person name="McCowen C."/>
            <person name="Montmayeur A."/>
            <person name="Murphy C."/>
            <person name="Neiman D."/>
            <person name="Pearson M."/>
            <person name="Priest M."/>
            <person name="Roberts A."/>
            <person name="Saif S."/>
            <person name="Shea T."/>
            <person name="Sisk P."/>
            <person name="Stolte C."/>
            <person name="Sykes S."/>
            <person name="Wortman J."/>
            <person name="Nusbaum C."/>
            <person name="Birren B."/>
        </authorList>
    </citation>
    <scope>NUCLEOTIDE SEQUENCE [LARGE SCALE GENOMIC DNA]</scope>
    <source>
        <strain evidence="15 16">ATCC 38327</strain>
    </source>
</reference>
<dbReference type="InterPro" id="IPR003378">
    <property type="entry name" value="Fringe-like_glycosylTrfase"/>
</dbReference>
<keyword evidence="8" id="KW-0547">Nucleotide-binding</keyword>
<feature type="compositionally biased region" description="Basic and acidic residues" evidence="12">
    <location>
        <begin position="154"/>
        <end position="169"/>
    </location>
</feature>
<evidence type="ECO:0000259" key="14">
    <source>
        <dbReference type="Pfam" id="PF02434"/>
    </source>
</evidence>
<dbReference type="VEuPathDB" id="FungiDB:AMAG_06538"/>
<evidence type="ECO:0000256" key="3">
    <source>
        <dbReference type="ARBA" id="ARBA00006462"/>
    </source>
</evidence>
<keyword evidence="10 13" id="KW-1133">Transmembrane helix</keyword>
<keyword evidence="6" id="KW-0808">Transferase</keyword>
<dbReference type="InterPro" id="IPR026050">
    <property type="entry name" value="C1GALT1/C1GALT1_chp1"/>
</dbReference>
<evidence type="ECO:0000313" key="15">
    <source>
        <dbReference type="EMBL" id="KNE61737.1"/>
    </source>
</evidence>
<keyword evidence="5" id="KW-0328">Glycosyltransferase</keyword>
<dbReference type="Gene3D" id="3.90.550.50">
    <property type="match status" value="1"/>
</dbReference>
<name>A0A0L0SH12_ALLM3</name>
<feature type="transmembrane region" description="Helical" evidence="13">
    <location>
        <begin position="115"/>
        <end position="134"/>
    </location>
</feature>
<dbReference type="GO" id="GO:0000166">
    <property type="term" value="F:nucleotide binding"/>
    <property type="evidence" value="ECO:0007669"/>
    <property type="project" value="UniProtKB-KW"/>
</dbReference>
<dbReference type="GO" id="GO:0016263">
    <property type="term" value="F:glycoprotein-N-acetylgalactosamine 3-beta-galactosyltransferase activity"/>
    <property type="evidence" value="ECO:0007669"/>
    <property type="project" value="UniProtKB-EC"/>
</dbReference>
<evidence type="ECO:0000256" key="5">
    <source>
        <dbReference type="ARBA" id="ARBA00022676"/>
    </source>
</evidence>
<evidence type="ECO:0000256" key="13">
    <source>
        <dbReference type="SAM" id="Phobius"/>
    </source>
</evidence>
<evidence type="ECO:0000256" key="1">
    <source>
        <dbReference type="ARBA" id="ARBA00004606"/>
    </source>
</evidence>
<dbReference type="OrthoDB" id="414175at2759"/>
<comment type="similarity">
    <text evidence="3">Belongs to the glycosyltransferase 31 family. Beta3-Gal-T subfamily.</text>
</comment>
<evidence type="ECO:0000256" key="7">
    <source>
        <dbReference type="ARBA" id="ARBA00022692"/>
    </source>
</evidence>
<keyword evidence="7 13" id="KW-0812">Transmembrane</keyword>
<keyword evidence="11 13" id="KW-0472">Membrane</keyword>
<dbReference type="PANTHER" id="PTHR23033:SF47">
    <property type="entry name" value="APPLE DOMAIN-CONTAINING PROTEIN-RELATED"/>
    <property type="match status" value="1"/>
</dbReference>
<dbReference type="STRING" id="578462.A0A0L0SH12"/>
<protein>
    <recommendedName>
        <fullName evidence="4">N-acetylgalactosaminide beta-1,3-galactosyltransferase</fullName>
        <ecNumber evidence="4">2.4.1.122</ecNumber>
    </recommendedName>
</protein>
<evidence type="ECO:0000313" key="16">
    <source>
        <dbReference type="Proteomes" id="UP000054350"/>
    </source>
</evidence>
<keyword evidence="9" id="KW-0735">Signal-anchor</keyword>
<dbReference type="Pfam" id="PF02434">
    <property type="entry name" value="Fringe"/>
    <property type="match status" value="1"/>
</dbReference>
<evidence type="ECO:0000256" key="6">
    <source>
        <dbReference type="ARBA" id="ARBA00022679"/>
    </source>
</evidence>
<dbReference type="EMBL" id="GG745338">
    <property type="protein sequence ID" value="KNE61737.1"/>
    <property type="molecule type" value="Genomic_DNA"/>
</dbReference>
<sequence>MEMPTAADSNHDTPLPLPLLALFAPRATGPPALATTRTRALALPLPPPLRPDLLLAPRRLPSPAFRLSQTARCRAAAASAASAYSRPRPCSRLYSNDTMAGPAYHLIGRPSSRRVAIGAVAVVSLLLLATLLALQPDAADLAVAPAPPVAAGRDAAERPNTDASTRADDDSASNSGDSAARSDEDAADPFVAIAASILPPKTALDPVAPRLTDPRFDSYVVGVHSGIGTGPTRVPVQVTTFLQSVRHVVLVGDTDAVSVAGVDMLDVIRGGKYLDEAQARLDQTANDLKQDAENERRRLAKRNDQTKPKLGENKPDQNNDGWRGDANKFLPGLMAMHEAYPDSPWYIFVDDDSYLIMENLHFHLTKLDPQTPYYFGQAFLAGPCPGGISYKDHIVFAHGGAGIVLSNAGMKVLAKHADQCMVSYKTCWAGDVRVGHCMRDAGLPYKDVTEGNVFHNVAPHWTSYEFPMHEPCKRPVSWHHLTPYSSMLLQTVYRNAHARARSADRAQAIADKLASDRAVPKHWEVRDADRARVQAMHAFDPSMPDWMPSLAYAPVTMADVWAVFVDGDPDAAGPLVDQRREGSVAKIVEVDAGEDAPRQCAAKCAESNECFSWNAKSETGLCQLLREARFPKHDEKGWATGIRQGAYKCDDPGL</sequence>
<evidence type="ECO:0000256" key="2">
    <source>
        <dbReference type="ARBA" id="ARBA00004922"/>
    </source>
</evidence>
<dbReference type="GO" id="GO:0016020">
    <property type="term" value="C:membrane"/>
    <property type="evidence" value="ECO:0007669"/>
    <property type="project" value="UniProtKB-SubCell"/>
</dbReference>
<evidence type="ECO:0000256" key="11">
    <source>
        <dbReference type="ARBA" id="ARBA00023136"/>
    </source>
</evidence>